<dbReference type="InterPro" id="IPR051048">
    <property type="entry name" value="Peptidase_S8/S53_subtilisin"/>
</dbReference>
<reference evidence="10 11" key="1">
    <citation type="submission" date="2020-03" db="EMBL/GenBank/DDBJ databases">
        <title>WGS of actinomycetes isolated from Thailand.</title>
        <authorList>
            <person name="Thawai C."/>
        </authorList>
    </citation>
    <scope>NUCLEOTIDE SEQUENCE [LARGE SCALE GENOMIC DNA]</scope>
    <source>
        <strain evidence="10 11">FMUSA5-5</strain>
    </source>
</reference>
<dbReference type="PRINTS" id="PR00723">
    <property type="entry name" value="SUBTILISIN"/>
</dbReference>
<dbReference type="SUPFAM" id="SSF52743">
    <property type="entry name" value="Subtilisin-like"/>
    <property type="match status" value="1"/>
</dbReference>
<evidence type="ECO:0000259" key="7">
    <source>
        <dbReference type="Pfam" id="PF00082"/>
    </source>
</evidence>
<dbReference type="Proteomes" id="UP000696294">
    <property type="component" value="Unassembled WGS sequence"/>
</dbReference>
<evidence type="ECO:0000256" key="3">
    <source>
        <dbReference type="ARBA" id="ARBA00022801"/>
    </source>
</evidence>
<dbReference type="PANTHER" id="PTHR43399">
    <property type="entry name" value="SUBTILISIN-RELATED"/>
    <property type="match status" value="1"/>
</dbReference>
<feature type="domain" description="Peptidase S8/S53" evidence="7">
    <location>
        <begin position="22"/>
        <end position="235"/>
    </location>
</feature>
<evidence type="ECO:0000256" key="1">
    <source>
        <dbReference type="ARBA" id="ARBA00011073"/>
    </source>
</evidence>
<protein>
    <submittedName>
        <fullName evidence="10">PatA/PatG family cyanobactin maturation protease</fullName>
    </submittedName>
</protein>
<dbReference type="Pfam" id="PF00082">
    <property type="entry name" value="Peptidase_S8"/>
    <property type="match status" value="1"/>
</dbReference>
<dbReference type="InterPro" id="IPR015500">
    <property type="entry name" value="Peptidase_S8_subtilisin-rel"/>
</dbReference>
<dbReference type="Gene3D" id="3.40.50.200">
    <property type="entry name" value="Peptidase S8/S53 domain"/>
    <property type="match status" value="1"/>
</dbReference>
<sequence>MAELSAIPGLKALWRRTTGDDRITIAIVDGLVDETHPALTGAKLTQIRDLWPGEEAAGRKVAHGTAVAGVLLGRHDGPVPGVAPGCRVVSVPVFAEGRRTSQLDLARAIELAADAGAHVVNISGGQLADAAEAEDVLTRAVRRCRDQGVLIVAAAGNDGCLCDHVPAALDGVLAVGACDFHGRVLPSSNFGPGSRRQGLLAPGHDIPVALPGGGTATMSGTSLAAPVVSGVAALLACLQLRQGGKPDLPAIGELLRATATPCDPATGPDGPHGGAAGTSHAPPGPGRPEAGPEAACARYLNGTLDITKAVTAVTASIETSAETCAATPSTTSSPVTPAGLTDVSAAPPDESAVALSCGASPAAEAGCGCGGAETYAPAPVVAATPLGAGVTPSAEPAAPAARRQVYALGSLGYDFGTEARRDTFKQLMPDVEIDGQGVPANPYDPRQMVAYLRDNPSEARPLIWTLNLDLTPIYAIEPVGGYGPGVYERLTDFLDRQLRAEDDPEFVDRISVPGTLPGRTVRLFNGQHVPVIEVNLTRGLYGWSVTSLAHAVVAECAVPAHNQPGAVPEQDRLAGAVADFLQRIYYDLRNFGATSRDRALNYAATNAVQARQTLAEALGRGMALQNIDVEKSPYGRPDSDCWDVKLRFFDPDNSKRAKRVYRFTIDVKDVLPVTIGQVRSWPEA</sequence>
<dbReference type="InterPro" id="IPR000209">
    <property type="entry name" value="Peptidase_S8/S53_dom"/>
</dbReference>
<dbReference type="InterPro" id="IPR023830">
    <property type="entry name" value="Peptidase_S8A_PatG"/>
</dbReference>
<dbReference type="NCBIfam" id="TIGR03895">
    <property type="entry name" value="protease_PatA"/>
    <property type="match status" value="1"/>
</dbReference>
<dbReference type="InterPro" id="IPR040636">
    <property type="entry name" value="PatG_C"/>
</dbReference>
<evidence type="ECO:0000256" key="2">
    <source>
        <dbReference type="ARBA" id="ARBA00022670"/>
    </source>
</evidence>
<dbReference type="PANTHER" id="PTHR43399:SF4">
    <property type="entry name" value="CELL WALL-ASSOCIATED PROTEASE"/>
    <property type="match status" value="1"/>
</dbReference>
<organism evidence="10 11">
    <name type="scientific">Nonomuraea composti</name>
    <dbReference type="NCBI Taxonomy" id="2720023"/>
    <lineage>
        <taxon>Bacteria</taxon>
        <taxon>Bacillati</taxon>
        <taxon>Actinomycetota</taxon>
        <taxon>Actinomycetes</taxon>
        <taxon>Streptosporangiales</taxon>
        <taxon>Streptosporangiaceae</taxon>
        <taxon>Nonomuraea</taxon>
    </lineage>
</organism>
<evidence type="ECO:0000256" key="5">
    <source>
        <dbReference type="PROSITE-ProRule" id="PRU01240"/>
    </source>
</evidence>
<accession>A0ABX1BAS0</accession>
<dbReference type="PROSITE" id="PS00137">
    <property type="entry name" value="SUBTILASE_HIS"/>
    <property type="match status" value="1"/>
</dbReference>
<evidence type="ECO:0000259" key="8">
    <source>
        <dbReference type="Pfam" id="PF18047"/>
    </source>
</evidence>
<keyword evidence="2 5" id="KW-0645">Protease</keyword>
<proteinExistence type="inferred from homology"/>
<dbReference type="InterPro" id="IPR040483">
    <property type="entry name" value="PatG_dom"/>
</dbReference>
<feature type="active site" description="Charge relay system" evidence="5">
    <location>
        <position position="29"/>
    </location>
</feature>
<feature type="domain" description="PatG C-terminal" evidence="9">
    <location>
        <begin position="571"/>
        <end position="681"/>
    </location>
</feature>
<feature type="region of interest" description="Disordered" evidence="6">
    <location>
        <begin position="259"/>
        <end position="293"/>
    </location>
</feature>
<keyword evidence="11" id="KW-1185">Reference proteome</keyword>
<feature type="active site" description="Charge relay system" evidence="5">
    <location>
        <position position="222"/>
    </location>
</feature>
<evidence type="ECO:0000256" key="6">
    <source>
        <dbReference type="SAM" id="MobiDB-lite"/>
    </source>
</evidence>
<dbReference type="InterPro" id="IPR023828">
    <property type="entry name" value="Peptidase_S8_Ser-AS"/>
</dbReference>
<dbReference type="InterPro" id="IPR022398">
    <property type="entry name" value="Peptidase_S8_His-AS"/>
</dbReference>
<dbReference type="Pfam" id="PF18065">
    <property type="entry name" value="PatG_C"/>
    <property type="match status" value="1"/>
</dbReference>
<dbReference type="InterPro" id="IPR036852">
    <property type="entry name" value="Peptidase_S8/S53_dom_sf"/>
</dbReference>
<dbReference type="RefSeq" id="WP_168012509.1">
    <property type="nucleotide sequence ID" value="NZ_JAATEP010000019.1"/>
</dbReference>
<keyword evidence="4 5" id="KW-0720">Serine protease</keyword>
<name>A0ABX1BAS0_9ACTN</name>
<comment type="similarity">
    <text evidence="1 5">Belongs to the peptidase S8 family.</text>
</comment>
<comment type="caution">
    <text evidence="10">The sequence shown here is derived from an EMBL/GenBank/DDBJ whole genome shotgun (WGS) entry which is preliminary data.</text>
</comment>
<dbReference type="PROSITE" id="PS00138">
    <property type="entry name" value="SUBTILASE_SER"/>
    <property type="match status" value="1"/>
</dbReference>
<gene>
    <name evidence="10" type="ORF">HCN51_26080</name>
</gene>
<dbReference type="PROSITE" id="PS51892">
    <property type="entry name" value="SUBTILASE"/>
    <property type="match status" value="1"/>
</dbReference>
<evidence type="ECO:0000259" key="9">
    <source>
        <dbReference type="Pfam" id="PF18065"/>
    </source>
</evidence>
<dbReference type="GO" id="GO:0008233">
    <property type="term" value="F:peptidase activity"/>
    <property type="evidence" value="ECO:0007669"/>
    <property type="project" value="UniProtKB-KW"/>
</dbReference>
<evidence type="ECO:0000256" key="4">
    <source>
        <dbReference type="ARBA" id="ARBA00022825"/>
    </source>
</evidence>
<dbReference type="Pfam" id="PF18047">
    <property type="entry name" value="PatG_D"/>
    <property type="match status" value="1"/>
</dbReference>
<keyword evidence="3 5" id="KW-0378">Hydrolase</keyword>
<dbReference type="EMBL" id="JAATEP010000019">
    <property type="protein sequence ID" value="NJP92881.1"/>
    <property type="molecule type" value="Genomic_DNA"/>
</dbReference>
<evidence type="ECO:0000313" key="11">
    <source>
        <dbReference type="Proteomes" id="UP000696294"/>
    </source>
</evidence>
<feature type="domain" description="PatG" evidence="8">
    <location>
        <begin position="405"/>
        <end position="515"/>
    </location>
</feature>
<dbReference type="GO" id="GO:0006508">
    <property type="term" value="P:proteolysis"/>
    <property type="evidence" value="ECO:0007669"/>
    <property type="project" value="UniProtKB-KW"/>
</dbReference>
<evidence type="ECO:0000313" key="10">
    <source>
        <dbReference type="EMBL" id="NJP92881.1"/>
    </source>
</evidence>
<feature type="active site" description="Charge relay system" evidence="5">
    <location>
        <position position="63"/>
    </location>
</feature>